<feature type="domain" description="UvrD-like helicase C-terminal" evidence="6">
    <location>
        <begin position="447"/>
        <end position="483"/>
    </location>
</feature>
<comment type="caution">
    <text evidence="7">The sequence shown here is derived from an EMBL/GenBank/DDBJ whole genome shotgun (WGS) entry which is preliminary data.</text>
</comment>
<evidence type="ECO:0000256" key="2">
    <source>
        <dbReference type="ARBA" id="ARBA00022801"/>
    </source>
</evidence>
<dbReference type="Pfam" id="PF13538">
    <property type="entry name" value="UvrD_C_2"/>
    <property type="match status" value="1"/>
</dbReference>
<name>A0ABN2TVU4_9MICO</name>
<dbReference type="InterPro" id="IPR027417">
    <property type="entry name" value="P-loop_NTPase"/>
</dbReference>
<keyword evidence="8" id="KW-1185">Reference proteome</keyword>
<keyword evidence="2" id="KW-0378">Hydrolase</keyword>
<organism evidence="7 8">
    <name type="scientific">Agromyces tropicus</name>
    <dbReference type="NCBI Taxonomy" id="555371"/>
    <lineage>
        <taxon>Bacteria</taxon>
        <taxon>Bacillati</taxon>
        <taxon>Actinomycetota</taxon>
        <taxon>Actinomycetes</taxon>
        <taxon>Micrococcales</taxon>
        <taxon>Microbacteriaceae</taxon>
        <taxon>Agromyces</taxon>
    </lineage>
</organism>
<evidence type="ECO:0000256" key="3">
    <source>
        <dbReference type="ARBA" id="ARBA00022806"/>
    </source>
</evidence>
<keyword evidence="3" id="KW-0347">Helicase</keyword>
<dbReference type="InterPro" id="IPR014016">
    <property type="entry name" value="UvrD-like_ATP-bd"/>
</dbReference>
<protein>
    <recommendedName>
        <fullName evidence="9">DNA helicase</fullName>
    </recommendedName>
</protein>
<accession>A0ABN2TVU4</accession>
<dbReference type="InterPro" id="IPR000212">
    <property type="entry name" value="DNA_helicase_UvrD/REP"/>
</dbReference>
<evidence type="ECO:0000259" key="6">
    <source>
        <dbReference type="Pfam" id="PF13538"/>
    </source>
</evidence>
<proteinExistence type="predicted"/>
<dbReference type="EMBL" id="BAAAPW010000001">
    <property type="protein sequence ID" value="GAA2021867.1"/>
    <property type="molecule type" value="Genomic_DNA"/>
</dbReference>
<sequence>MTPQPMDDALKALAASLLAAAPASVEMPAGTGKTHLLAAAVATAADDSKRSLVLTHTNAGVDAIRKRLRSFGVPSGMARVETITSWAFSLVRAYPHLAGIVVAETPDWALSDQYVEGAARVAAATAIAEVHATSFDYVFVDEYQDCTLVHHAFITAIADAVPRTVLLGDRLQAIFGFTGALAEWDAHVLPSFPAFAVEPIPQRWRGHNEALGTWLLQVRSHLVDGLDFDFTEHSVPHLTLVTDTSPTSVAAVAHAFRDFGETVLLLDGAAWRVAGHASRLNGSYAVMEDINGRFMRDQINGNCSSPQHPVLPLPAPGEPGLARWFAQFAKACVIGLGDLNNPVLQRLERNQSLTGLSRDGIQPVVNALEQLRSTATYEQLAAAAREVRAISQVKVYRWEAWADTLAAIALSAENGEPAIDNFGRVRERLRRQGRKSHARIASRTLLVKGLEYDHVVIADLSQFRDPRHLYVALSRARKSVTVIGGSMRIRLQNDRPRA</sequence>
<dbReference type="PANTHER" id="PTHR11070:SF2">
    <property type="entry name" value="ATP-DEPENDENT DNA HELICASE SRS2"/>
    <property type="match status" value="1"/>
</dbReference>
<dbReference type="Proteomes" id="UP001501196">
    <property type="component" value="Unassembled WGS sequence"/>
</dbReference>
<dbReference type="SUPFAM" id="SSF52540">
    <property type="entry name" value="P-loop containing nucleoside triphosphate hydrolases"/>
    <property type="match status" value="1"/>
</dbReference>
<evidence type="ECO:0000313" key="7">
    <source>
        <dbReference type="EMBL" id="GAA2021867.1"/>
    </source>
</evidence>
<evidence type="ECO:0008006" key="9">
    <source>
        <dbReference type="Google" id="ProtNLM"/>
    </source>
</evidence>
<feature type="domain" description="UvrD-like helicase ATP-binding" evidence="5">
    <location>
        <begin position="126"/>
        <end position="181"/>
    </location>
</feature>
<evidence type="ECO:0000313" key="8">
    <source>
        <dbReference type="Proteomes" id="UP001501196"/>
    </source>
</evidence>
<dbReference type="Pfam" id="PF00580">
    <property type="entry name" value="UvrD-helicase"/>
    <property type="match status" value="1"/>
</dbReference>
<keyword evidence="4" id="KW-0067">ATP-binding</keyword>
<dbReference type="Gene3D" id="3.40.50.300">
    <property type="entry name" value="P-loop containing nucleotide triphosphate hydrolases"/>
    <property type="match status" value="2"/>
</dbReference>
<evidence type="ECO:0000259" key="5">
    <source>
        <dbReference type="Pfam" id="PF00580"/>
    </source>
</evidence>
<dbReference type="PANTHER" id="PTHR11070">
    <property type="entry name" value="UVRD / RECB / PCRA DNA HELICASE FAMILY MEMBER"/>
    <property type="match status" value="1"/>
</dbReference>
<gene>
    <name evidence="7" type="ORF">GCM10009819_00480</name>
</gene>
<evidence type="ECO:0000256" key="4">
    <source>
        <dbReference type="ARBA" id="ARBA00022840"/>
    </source>
</evidence>
<evidence type="ECO:0000256" key="1">
    <source>
        <dbReference type="ARBA" id="ARBA00022741"/>
    </source>
</evidence>
<dbReference type="InterPro" id="IPR027785">
    <property type="entry name" value="UvrD-like_helicase_C"/>
</dbReference>
<reference evidence="7 8" key="1">
    <citation type="journal article" date="2019" name="Int. J. Syst. Evol. Microbiol.">
        <title>The Global Catalogue of Microorganisms (GCM) 10K type strain sequencing project: providing services to taxonomists for standard genome sequencing and annotation.</title>
        <authorList>
            <consortium name="The Broad Institute Genomics Platform"/>
            <consortium name="The Broad Institute Genome Sequencing Center for Infectious Disease"/>
            <person name="Wu L."/>
            <person name="Ma J."/>
        </authorList>
    </citation>
    <scope>NUCLEOTIDE SEQUENCE [LARGE SCALE GENOMIC DNA]</scope>
    <source>
        <strain evidence="7 8">JCM 15672</strain>
    </source>
</reference>
<keyword evidence="1" id="KW-0547">Nucleotide-binding</keyword>